<evidence type="ECO:0000313" key="2">
    <source>
        <dbReference type="EMBL" id="CAQ04865.1"/>
    </source>
</evidence>
<evidence type="ECO:0008006" key="4">
    <source>
        <dbReference type="Google" id="ProtNLM"/>
    </source>
</evidence>
<evidence type="ECO:0000313" key="3">
    <source>
        <dbReference type="Proteomes" id="UP000001727"/>
    </source>
</evidence>
<proteinExistence type="predicted"/>
<protein>
    <recommendedName>
        <fullName evidence="4">DUF3093 domain-containing protein</fullName>
    </recommendedName>
</protein>
<keyword evidence="1" id="KW-1133">Transmembrane helix</keyword>
<dbReference type="RefSeq" id="WP_012360154.1">
    <property type="nucleotide sequence ID" value="NC_010545.1"/>
</dbReference>
<organism evidence="2 3">
    <name type="scientific">Corynebacterium urealyticum (strain ATCC 43042 / DSM 7109)</name>
    <dbReference type="NCBI Taxonomy" id="504474"/>
    <lineage>
        <taxon>Bacteria</taxon>
        <taxon>Bacillati</taxon>
        <taxon>Actinomycetota</taxon>
        <taxon>Actinomycetes</taxon>
        <taxon>Mycobacteriales</taxon>
        <taxon>Corynebacteriaceae</taxon>
        <taxon>Corynebacterium</taxon>
    </lineage>
</organism>
<dbReference type="KEGG" id="cur:cu0905"/>
<dbReference type="Proteomes" id="UP000001727">
    <property type="component" value="Chromosome"/>
</dbReference>
<dbReference type="GeneID" id="60603681"/>
<keyword evidence="3" id="KW-1185">Reference proteome</keyword>
<accession>B1VDG7</accession>
<dbReference type="eggNOG" id="ENOG5032Z7M">
    <property type="taxonomic scope" value="Bacteria"/>
</dbReference>
<evidence type="ECO:0000256" key="1">
    <source>
        <dbReference type="SAM" id="Phobius"/>
    </source>
</evidence>
<dbReference type="AlphaFoldDB" id="B1VDG7"/>
<dbReference type="HOGENOM" id="CLU_109360_0_0_11"/>
<name>B1VDG7_CORU7</name>
<sequence length="174" mass="18809">MDAANGASTPPPARPGEAAGTRVLYSESQRVPLSWWLAAIGVVAIIAWQAQMGRDWWWLLVAGVIAAAPAAWGLIALSRTKIEVFENSQGERIIRAGDAQLPASVVDRTLVIPPTAKQAALGRQLDPAAFVIHKGWIPTMAMLVLDDPLDPTPYWLVSSKNPQKLLEALGRPIY</sequence>
<dbReference type="InterPro" id="IPR021443">
    <property type="entry name" value="DUF3093"/>
</dbReference>
<feature type="transmembrane region" description="Helical" evidence="1">
    <location>
        <begin position="56"/>
        <end position="77"/>
    </location>
</feature>
<dbReference type="EMBL" id="AM942444">
    <property type="protein sequence ID" value="CAQ04865.1"/>
    <property type="molecule type" value="Genomic_DNA"/>
</dbReference>
<reference evidence="2 3" key="1">
    <citation type="journal article" date="2008" name="J. Biotechnol.">
        <title>The lifestyle of Corynebacterium urealyticum derived from its complete genome sequence established by pyrosequencing.</title>
        <authorList>
            <person name="Tauch A."/>
            <person name="Trost E."/>
            <person name="Tilker A."/>
            <person name="Ludewig U."/>
            <person name="Schneiker S."/>
            <person name="Goesmann A."/>
            <person name="Arnold W."/>
            <person name="Bekel T."/>
            <person name="Brinkrolf K."/>
            <person name="Brune I."/>
            <person name="Goetker S."/>
            <person name="Kalinowski J."/>
            <person name="Kamp P.-B."/>
            <person name="Lobo F.P."/>
            <person name="Viehoever P."/>
            <person name="Weisshaar B."/>
            <person name="Soriano F."/>
            <person name="Droege M."/>
            <person name="Puehler A."/>
        </authorList>
    </citation>
    <scope>NUCLEOTIDE SEQUENCE [LARGE SCALE GENOMIC DNA]</scope>
    <source>
        <strain evidence="3">ATCC 43042 / DSM 7109</strain>
    </source>
</reference>
<gene>
    <name evidence="2" type="ordered locus">cu0905</name>
</gene>
<feature type="transmembrane region" description="Helical" evidence="1">
    <location>
        <begin position="33"/>
        <end position="50"/>
    </location>
</feature>
<keyword evidence="1" id="KW-0472">Membrane</keyword>
<dbReference type="Pfam" id="PF11292">
    <property type="entry name" value="DUF3093"/>
    <property type="match status" value="1"/>
</dbReference>
<dbReference type="STRING" id="504474.cu0905"/>
<keyword evidence="1" id="KW-0812">Transmembrane</keyword>